<evidence type="ECO:0000256" key="7">
    <source>
        <dbReference type="ARBA" id="ARBA00023002"/>
    </source>
</evidence>
<evidence type="ECO:0000259" key="10">
    <source>
        <dbReference type="Pfam" id="PF00724"/>
    </source>
</evidence>
<feature type="domain" description="FAD/NAD(P)-binding" evidence="11">
    <location>
        <begin position="416"/>
        <end position="639"/>
    </location>
</feature>
<dbReference type="Proteomes" id="UP000284841">
    <property type="component" value="Unassembled WGS sequence"/>
</dbReference>
<dbReference type="PRINTS" id="PR00368">
    <property type="entry name" value="FADPNR"/>
</dbReference>
<keyword evidence="13" id="KW-1185">Reference proteome</keyword>
<comment type="cofactor">
    <cofactor evidence="2">
        <name>[4Fe-4S] cluster</name>
        <dbReference type="ChEBI" id="CHEBI:49883"/>
    </cofactor>
</comment>
<protein>
    <submittedName>
        <fullName evidence="12">FAD-dependent oxidoreductase</fullName>
    </submittedName>
</protein>
<evidence type="ECO:0000313" key="12">
    <source>
        <dbReference type="EMBL" id="RHJ89321.1"/>
    </source>
</evidence>
<keyword evidence="7" id="KW-0560">Oxidoreductase</keyword>
<dbReference type="Gene3D" id="3.20.20.70">
    <property type="entry name" value="Aldolase class I"/>
    <property type="match status" value="1"/>
</dbReference>
<reference evidence="12 13" key="1">
    <citation type="submission" date="2018-08" db="EMBL/GenBank/DDBJ databases">
        <title>A genome reference for cultivated species of the human gut microbiota.</title>
        <authorList>
            <person name="Zou Y."/>
            <person name="Xue W."/>
            <person name="Luo G."/>
        </authorList>
    </citation>
    <scope>NUCLEOTIDE SEQUENCE [LARGE SCALE GENOMIC DNA]</scope>
    <source>
        <strain evidence="12 13">AM07-24</strain>
    </source>
</reference>
<evidence type="ECO:0000256" key="8">
    <source>
        <dbReference type="ARBA" id="ARBA00023004"/>
    </source>
</evidence>
<evidence type="ECO:0000256" key="2">
    <source>
        <dbReference type="ARBA" id="ARBA00001966"/>
    </source>
</evidence>
<comment type="cofactor">
    <cofactor evidence="1">
        <name>FMN</name>
        <dbReference type="ChEBI" id="CHEBI:58210"/>
    </cofactor>
</comment>
<keyword evidence="9" id="KW-0411">Iron-sulfur</keyword>
<dbReference type="SUPFAM" id="SSF51905">
    <property type="entry name" value="FAD/NAD(P)-binding domain"/>
    <property type="match status" value="1"/>
</dbReference>
<dbReference type="PANTHER" id="PTHR42917">
    <property type="entry name" value="2,4-DIENOYL-COA REDUCTASE"/>
    <property type="match status" value="1"/>
</dbReference>
<dbReference type="EMBL" id="QRMS01000001">
    <property type="protein sequence ID" value="RHJ89321.1"/>
    <property type="molecule type" value="Genomic_DNA"/>
</dbReference>
<comment type="similarity">
    <text evidence="3">In the N-terminal section; belongs to the NADH:flavin oxidoreductase/NADH oxidase family.</text>
</comment>
<feature type="domain" description="NADH:flavin oxidoreductase/NADH oxidase N-terminal" evidence="10">
    <location>
        <begin position="8"/>
        <end position="265"/>
    </location>
</feature>
<dbReference type="InterPro" id="IPR051793">
    <property type="entry name" value="NADH:flavin_oxidoreductase"/>
</dbReference>
<dbReference type="GO" id="GO:0010181">
    <property type="term" value="F:FMN binding"/>
    <property type="evidence" value="ECO:0007669"/>
    <property type="project" value="InterPro"/>
</dbReference>
<evidence type="ECO:0000256" key="4">
    <source>
        <dbReference type="ARBA" id="ARBA00022630"/>
    </source>
</evidence>
<dbReference type="Pfam" id="PF00724">
    <property type="entry name" value="Oxidored_FMN"/>
    <property type="match status" value="1"/>
</dbReference>
<dbReference type="AlphaFoldDB" id="A0A415E6C2"/>
<dbReference type="OrthoDB" id="9772736at2"/>
<evidence type="ECO:0000313" key="13">
    <source>
        <dbReference type="Proteomes" id="UP000284841"/>
    </source>
</evidence>
<evidence type="ECO:0000256" key="9">
    <source>
        <dbReference type="ARBA" id="ARBA00023014"/>
    </source>
</evidence>
<dbReference type="Gene3D" id="3.50.50.60">
    <property type="entry name" value="FAD/NAD(P)-binding domain"/>
    <property type="match status" value="1"/>
</dbReference>
<keyword evidence="4" id="KW-0285">Flavoprotein</keyword>
<keyword evidence="5" id="KW-0288">FMN</keyword>
<dbReference type="PANTHER" id="PTHR42917:SF2">
    <property type="entry name" value="2,4-DIENOYL-COA REDUCTASE [(2E)-ENOYL-COA-PRODUCING]"/>
    <property type="match status" value="1"/>
</dbReference>
<evidence type="ECO:0000256" key="6">
    <source>
        <dbReference type="ARBA" id="ARBA00022723"/>
    </source>
</evidence>
<dbReference type="CDD" id="cd02803">
    <property type="entry name" value="OYE_like_FMN_family"/>
    <property type="match status" value="1"/>
</dbReference>
<dbReference type="PRINTS" id="PR00469">
    <property type="entry name" value="PNDRDTASEII"/>
</dbReference>
<evidence type="ECO:0000256" key="1">
    <source>
        <dbReference type="ARBA" id="ARBA00001917"/>
    </source>
</evidence>
<gene>
    <name evidence="12" type="ORF">DW099_01725</name>
</gene>
<comment type="caution">
    <text evidence="12">The sequence shown here is derived from an EMBL/GenBank/DDBJ whole genome shotgun (WGS) entry which is preliminary data.</text>
</comment>
<keyword evidence="6" id="KW-0479">Metal-binding</keyword>
<evidence type="ECO:0000256" key="5">
    <source>
        <dbReference type="ARBA" id="ARBA00022643"/>
    </source>
</evidence>
<dbReference type="Gene3D" id="3.40.50.720">
    <property type="entry name" value="NAD(P)-binding Rossmann-like Domain"/>
    <property type="match status" value="1"/>
</dbReference>
<accession>A0A415E6C2</accession>
<dbReference type="GO" id="GO:0046872">
    <property type="term" value="F:metal ion binding"/>
    <property type="evidence" value="ECO:0007669"/>
    <property type="project" value="UniProtKB-KW"/>
</dbReference>
<proteinExistence type="inferred from homology"/>
<dbReference type="SUPFAM" id="SSF51395">
    <property type="entry name" value="FMN-linked oxidoreductases"/>
    <property type="match status" value="1"/>
</dbReference>
<dbReference type="InterPro" id="IPR023753">
    <property type="entry name" value="FAD/NAD-binding_dom"/>
</dbReference>
<dbReference type="InterPro" id="IPR036188">
    <property type="entry name" value="FAD/NAD-bd_sf"/>
</dbReference>
<dbReference type="GO" id="GO:0016491">
    <property type="term" value="F:oxidoreductase activity"/>
    <property type="evidence" value="ECO:0007669"/>
    <property type="project" value="UniProtKB-KW"/>
</dbReference>
<name>A0A415E6C2_9FIRM</name>
<dbReference type="STRING" id="1776384.GCA_900086585_02624"/>
<dbReference type="Pfam" id="PF07992">
    <property type="entry name" value="Pyr_redox_2"/>
    <property type="match status" value="1"/>
</dbReference>
<sequence>MSQTEFSKLLSPGKIGTMELKNRIVLPPMGTDAGEEGFVTEPIINRYAANAKGGTGLLITEVTCVDPPLGINTVHYIALSDDKYIPGFQKLTDTIHKYGAKCAIQLSHAGRGANLSVLHALGQPAAAPSEVAMPYSFVTGLTGETPRAFTHDEIVALEDKYADAAVRAKKAGYDAVEIHGAGYYLVAQFFSSTANQRTDEYGGNAYNRARFACNIIRKIKKRCGKDFPVMIKMNVIDGGRNGGVTPIDGLYNCYLVQQAGADAIEVIACNWSDVATLEDIPAGGQPKGMALPLAGMVRKAMIAEGEERPNMEGRGLPAITIPLIAGGRTYDPVMAEGALTSGIADFIHMGRGMITEPERPNMIAGGTYPYARPCIGCQKCMDNQLMNDGELICSVNAVLGHDNNDDSLPPAETKKTVMVIGGGPAGIEAARVAAMRGHDVTVYEAEDRLGGQLIPAVVPPYKENLADYIPYMEKQSEYRGFHVVTGKKITREDVEALKPDAVIAATGVIPASLPISGFEKAHVYNAKEILLGAPAADDVVIIGGGTVGCETAEYLLKAGKHVTVVEMTDHLMTNMVETTRFVLKSHIKELGCAILLKTKCKEIRNQEVVVEGPAGEKIIPAGTVVIATKDRPNHQLADEIRDLCAEVYVVGDASEVGSVMEAVRTGYVAGKQV</sequence>
<dbReference type="InterPro" id="IPR013785">
    <property type="entry name" value="Aldolase_TIM"/>
</dbReference>
<dbReference type="RefSeq" id="WP_118333421.1">
    <property type="nucleotide sequence ID" value="NZ_AP025567.1"/>
</dbReference>
<keyword evidence="8" id="KW-0408">Iron</keyword>
<evidence type="ECO:0000256" key="3">
    <source>
        <dbReference type="ARBA" id="ARBA00011048"/>
    </source>
</evidence>
<organism evidence="12 13">
    <name type="scientific">Emergencia timonensis</name>
    <dbReference type="NCBI Taxonomy" id="1776384"/>
    <lineage>
        <taxon>Bacteria</taxon>
        <taxon>Bacillati</taxon>
        <taxon>Bacillota</taxon>
        <taxon>Clostridia</taxon>
        <taxon>Peptostreptococcales</taxon>
        <taxon>Anaerovoracaceae</taxon>
        <taxon>Emergencia</taxon>
    </lineage>
</organism>
<evidence type="ECO:0000259" key="11">
    <source>
        <dbReference type="Pfam" id="PF07992"/>
    </source>
</evidence>
<dbReference type="GO" id="GO:0051536">
    <property type="term" value="F:iron-sulfur cluster binding"/>
    <property type="evidence" value="ECO:0007669"/>
    <property type="project" value="UniProtKB-KW"/>
</dbReference>
<dbReference type="InterPro" id="IPR001155">
    <property type="entry name" value="OxRdtase_FMN_N"/>
</dbReference>